<dbReference type="InterPro" id="IPR002761">
    <property type="entry name" value="Diphthami_syn_dom"/>
</dbReference>
<evidence type="ECO:0000256" key="1">
    <source>
        <dbReference type="ARBA" id="ARBA00012089"/>
    </source>
</evidence>
<comment type="caution">
    <text evidence="7">The sequence shown here is derived from an EMBL/GenBank/DDBJ whole genome shotgun (WGS) entry which is preliminary data.</text>
</comment>
<evidence type="ECO:0000259" key="6">
    <source>
        <dbReference type="Pfam" id="PF01902"/>
    </source>
</evidence>
<reference evidence="7 8" key="1">
    <citation type="submission" date="2011-08" db="EMBL/GenBank/DDBJ databases">
        <authorList>
            <person name="Liu Z.J."/>
            <person name="Shi F.L."/>
            <person name="Lu J.Q."/>
            <person name="Li M."/>
            <person name="Wang Z.L."/>
        </authorList>
    </citation>
    <scope>NUCLEOTIDE SEQUENCE [LARGE SCALE GENOMIC DNA]</scope>
    <source>
        <strain evidence="7 8">USNM 41457</strain>
    </source>
</reference>
<dbReference type="Pfam" id="PF01902">
    <property type="entry name" value="Diphthami_syn_2"/>
    <property type="match status" value="1"/>
</dbReference>
<dbReference type="CDD" id="cd01994">
    <property type="entry name" value="AANH_PF0828-like"/>
    <property type="match status" value="1"/>
</dbReference>
<evidence type="ECO:0000313" key="8">
    <source>
        <dbReference type="Proteomes" id="UP000003163"/>
    </source>
</evidence>
<dbReference type="Gene3D" id="3.40.50.620">
    <property type="entry name" value="HUPs"/>
    <property type="match status" value="1"/>
</dbReference>
<proteinExistence type="predicted"/>
<dbReference type="STRING" id="1003232.J8ZVJ5"/>
<dbReference type="GO" id="GO:0017183">
    <property type="term" value="P:protein histidyl modification to diphthamide"/>
    <property type="evidence" value="ECO:0007669"/>
    <property type="project" value="TreeGrafter"/>
</dbReference>
<dbReference type="EC" id="6.3.1.14" evidence="1"/>
<evidence type="ECO:0000313" key="7">
    <source>
        <dbReference type="EMBL" id="EJW03668.1"/>
    </source>
</evidence>
<evidence type="ECO:0000256" key="3">
    <source>
        <dbReference type="ARBA" id="ARBA00029814"/>
    </source>
</evidence>
<dbReference type="InterPro" id="IPR014729">
    <property type="entry name" value="Rossmann-like_a/b/a_fold"/>
</dbReference>
<gene>
    <name evidence="7" type="ORF">EDEG_02017</name>
</gene>
<dbReference type="InterPro" id="IPR030662">
    <property type="entry name" value="DPH6/MJ0570"/>
</dbReference>
<organism evidence="7 8">
    <name type="scientific">Edhazardia aedis (strain USNM 41457)</name>
    <name type="common">Microsporidian parasite</name>
    <dbReference type="NCBI Taxonomy" id="1003232"/>
    <lineage>
        <taxon>Eukaryota</taxon>
        <taxon>Fungi</taxon>
        <taxon>Fungi incertae sedis</taxon>
        <taxon>Microsporidia</taxon>
        <taxon>Edhazardia</taxon>
    </lineage>
</organism>
<protein>
    <recommendedName>
        <fullName evidence="2">Diphthine--ammonia ligase</fullName>
        <ecNumber evidence="1">6.3.1.14</ecNumber>
    </recommendedName>
    <alternativeName>
        <fullName evidence="3">Diphthamide synthase</fullName>
    </alternativeName>
    <alternativeName>
        <fullName evidence="4">Diphthamide synthetase</fullName>
    </alternativeName>
</protein>
<dbReference type="EMBL" id="AFBI03000032">
    <property type="protein sequence ID" value="EJW03668.1"/>
    <property type="molecule type" value="Genomic_DNA"/>
</dbReference>
<keyword evidence="8" id="KW-1185">Reference proteome</keyword>
<dbReference type="FunFam" id="3.40.50.620:FF:000145">
    <property type="entry name" value="ATP-binding domain containing protein"/>
    <property type="match status" value="1"/>
</dbReference>
<dbReference type="PIRSF" id="PIRSF039123">
    <property type="entry name" value="Diphthamide_synthase"/>
    <property type="match status" value="1"/>
</dbReference>
<dbReference type="SUPFAM" id="SSF52402">
    <property type="entry name" value="Adenine nucleotide alpha hydrolases-like"/>
    <property type="match status" value="1"/>
</dbReference>
<feature type="domain" description="Diphthamide synthase" evidence="6">
    <location>
        <begin position="1"/>
        <end position="224"/>
    </location>
</feature>
<reference evidence="8" key="2">
    <citation type="submission" date="2015-07" db="EMBL/GenBank/DDBJ databases">
        <title>Contrasting host-pathogen interactions and genome evolution in two generalist and specialist microsporidian pathogens of mosquitoes.</title>
        <authorList>
            <consortium name="The Broad Institute Genomics Platform"/>
            <consortium name="The Broad Institute Genome Sequencing Center for Infectious Disease"/>
            <person name="Cuomo C.A."/>
            <person name="Sanscrainte N.D."/>
            <person name="Goldberg J.M."/>
            <person name="Heiman D."/>
            <person name="Young S."/>
            <person name="Zeng Q."/>
            <person name="Becnel J.J."/>
            <person name="Birren B.W."/>
        </authorList>
    </citation>
    <scope>NUCLEOTIDE SEQUENCE [LARGE SCALE GENOMIC DNA]</scope>
    <source>
        <strain evidence="8">USNM 41457</strain>
    </source>
</reference>
<dbReference type="VEuPathDB" id="MicrosporidiaDB:EDEG_02017"/>
<dbReference type="PANTHER" id="PTHR12196:SF2">
    <property type="entry name" value="DIPHTHINE--AMMONIA LIGASE"/>
    <property type="match status" value="1"/>
</dbReference>
<dbReference type="Gene3D" id="3.90.1490.10">
    <property type="entry name" value="putative n-type atp pyrophosphatase, domain 2"/>
    <property type="match status" value="1"/>
</dbReference>
<sequence>MKFVALISGGKDSIFAIYKLKEEGHQLVALLYMKNTKTIDSFMYQTVGNELIHLYSQCLNVPLHIHNTKADCKNDNLKYIKTENDEVEDLFNALSKIKNETFFEGVSSGAILSKYQKNRVEYVCERLNVCSLAPLWNYDQKSLLDEMILSGIDARIVKIASPGLTKICIGSNLIEIKEKIDNLPEKLRKWFNYCGEGGEYETIVLDAPLFIKKINIIESDICIHPDEVEREWNVYFIKIKKFSLLNK</sequence>
<dbReference type="Proteomes" id="UP000003163">
    <property type="component" value="Unassembled WGS sequence"/>
</dbReference>
<dbReference type="NCBIfam" id="TIGR00290">
    <property type="entry name" value="MJ0570_dom"/>
    <property type="match status" value="1"/>
</dbReference>
<dbReference type="OrthoDB" id="686384at2759"/>
<name>J8ZVJ5_EDHAE</name>
<dbReference type="GO" id="GO:0017178">
    <property type="term" value="F:diphthine-ammonia ligase activity"/>
    <property type="evidence" value="ECO:0007669"/>
    <property type="project" value="UniProtKB-EC"/>
</dbReference>
<evidence type="ECO:0000256" key="2">
    <source>
        <dbReference type="ARBA" id="ARBA00018426"/>
    </source>
</evidence>
<dbReference type="OMA" id="NYALYWA"/>
<comment type="catalytic activity">
    <reaction evidence="5">
        <text>diphthine-[translation elongation factor 2] + NH4(+) + ATP = diphthamide-[translation elongation factor 2] + AMP + diphosphate + H(+)</text>
        <dbReference type="Rhea" id="RHEA:19753"/>
        <dbReference type="Rhea" id="RHEA-COMP:10172"/>
        <dbReference type="Rhea" id="RHEA-COMP:10174"/>
        <dbReference type="ChEBI" id="CHEBI:15378"/>
        <dbReference type="ChEBI" id="CHEBI:16692"/>
        <dbReference type="ChEBI" id="CHEBI:28938"/>
        <dbReference type="ChEBI" id="CHEBI:30616"/>
        <dbReference type="ChEBI" id="CHEBI:33019"/>
        <dbReference type="ChEBI" id="CHEBI:82696"/>
        <dbReference type="ChEBI" id="CHEBI:456215"/>
        <dbReference type="EC" id="6.3.1.14"/>
    </reaction>
</comment>
<evidence type="ECO:0000256" key="5">
    <source>
        <dbReference type="ARBA" id="ARBA00048108"/>
    </source>
</evidence>
<accession>J8ZVJ5</accession>
<dbReference type="AlphaFoldDB" id="J8ZVJ5"/>
<evidence type="ECO:0000256" key="4">
    <source>
        <dbReference type="ARBA" id="ARBA00031552"/>
    </source>
</evidence>
<dbReference type="InParanoid" id="J8ZVJ5"/>
<dbReference type="HOGENOM" id="CLU_010289_0_0_1"/>
<dbReference type="PANTHER" id="PTHR12196">
    <property type="entry name" value="DOMAIN OF UNKNOWN FUNCTION 71 DUF71 -CONTAINING PROTEIN"/>
    <property type="match status" value="1"/>
</dbReference>